<dbReference type="Gene3D" id="3.40.50.2300">
    <property type="match status" value="4"/>
</dbReference>
<dbReference type="Pfam" id="PF10613">
    <property type="entry name" value="Lig_chan-Glu_bd"/>
    <property type="match status" value="2"/>
</dbReference>
<feature type="disulfide bond" evidence="18">
    <location>
        <begin position="1077"/>
        <end position="1319"/>
    </location>
</feature>
<dbReference type="InterPro" id="IPR001320">
    <property type="entry name" value="Iontro_rcpt_C"/>
</dbReference>
<feature type="binding site" evidence="16">
    <location>
        <position position="1715"/>
    </location>
    <ligand>
        <name>L-glutamate</name>
        <dbReference type="ChEBI" id="CHEBI:29985"/>
    </ligand>
</feature>
<keyword evidence="18" id="KW-1015">Disulfide bond</keyword>
<name>A0A9J7CL65_MUSDO</name>
<evidence type="ECO:0000256" key="8">
    <source>
        <dbReference type="ARBA" id="ARBA00023065"/>
    </source>
</evidence>
<feature type="chain" id="PRO_5045978288" evidence="21">
    <location>
        <begin position="23"/>
        <end position="1888"/>
    </location>
</feature>
<sequence length="1888" mass="212532">MFREFVFLVLLTILFVLYPIKGQRDNYNYGGVALQPGGRIPIGLITDLNSEVLRYTFENATNIINAELTTQLEVRHAEINYGNSMQGVDRLCRMMEGGIGGVFGPSALSTGLHLMNVCDSKDVPYILSHMSEANEGFNLHPHPADIAQALHAVISAFEWSRYIFLYENAAYLSILNALMEIYGSNGPVISVLRYDLNLNGNYKSVLRRVRKSVDSRLVVVGSSQSVAEVLKQAQQVGIMNEDYTYIIGNLDFHTFDLEEYKYSDANITGFRMFSAEKPEVQNLMREMGYLQKMSDDERYNEIDRIESTEIDPDDIELQDRIRLREIDNEIIRNGSCPITLEMALLYDAVIAFAETTKNMQYIPQPLDCKLEADNVQEDGSTFKNYMRSLDFERNTLTGRIFFDGFRRKGYKLDVIELQPTGLVKVGVWEENKNFTFERPPQQRQTILLDDNSMVNKTYVVLISVPNPPYASLVESHKKLNGNNMYQGYGVDLIKELAEILGFNFTLRNGGSDYGSFNKTTNTTTGMLKQIIDGEADLAITDLTITSEREEVVDFTIPFMNTGIAILYLKPQKSEPTTFSFMDPFSKQVWKYLGISFLSVSLCFFILGRLSPTEWDNPYPCIEEPEELENQFTINSALWFTTGAFLQQGSEIAPKALSTRTVAAIWCFFTLIIVSSYTANLAAFLTIENPTTVLENVKDLAENKGGVQYGAKKNGATRNFFATSSEPTYMKMHEYMSANPDLLTMSNQEGVDKVTASDVKSGTTYAFLMESTSIEYNTVRNCKLQKVGEPLDEKGYGIAMKKNWPYRDKFNNALLELQEQGVLAKLKKKWWNEMGASVCTSKSDSGSANPLAVNNLEGIYYVLIVGSGISIVYGIVCWLCHVWRMARTYDVPYRYAFWEELKTVVDVRNNERALKGAASVYSRSRNSSLESIESFTTDSDEDGSGSSMSEGEEEGSADIKTKTYISQYQQKRSKEIMFSNTIFWFIGPILVFSTTINAQYGYNLRYGDVVDDSGNSNNMMYSSNKISLGLLTDREPEKMGLVVDVAIENANAVYGTQLEVTTDTIPFGNSFLGYNTLCGMMENGIGAVIGPSSRHTAFHLMSICDAKDIPYFYSFMGDAAEAFNLYPSSEDIGKAIYALVTAFEWNNFIFLYESSEYLNILNALMAEFVPSEAPIITVLRYDIGYDGNYKDVLRRIRKSPDKQIVVVGSTETMPEFLKQAQQVGIINEDFKYIIGNLDFHSFDLEEFKYSESNITSLRMFSPDNAIVQQIMAKLEYPTIKDGFQNGSCPITMEMALTYDAIQLFAETTRHIPLNPEPVKCSEHSDSVATDGSTFKNFMRSMKMDANTITGEIYFDGNVRKGFTFDVVELQPSGVVKVGTWNEDDGYSSQRLAPTTALYDSNDNSLANKTFLILLSVPNKPYASIVESHKKLVGNNQYEGYAVDLIKFLSAKLGFNYTFIPSGNDYGTYIKETNTSTGMLKEIMEGRADLAISDLTITSERQEAIDFTTPFMNLGISILFTKPQKDTSSIFSFMDPFNNDVWQALGLSFIGVSLSFFILGRLAPSEWDNPCPCIEEPTELENQFTLSNSIWFTTGALLQQGSDIAPKALSVRTVASIWWFFTLIMVSSYTANLAAFLTVETPKVLIENVKDLAANKEGVVYGAKRTGSTRNFFSTSTDPTYKIMNDFLTKNPHLLTETNQEGVENVKKNNRYAFLMESTSIEYNTMRECNLAKVGQTLDEKGYGIAMRKNWAYRDNFNHALLELQEQGELEKLKRKWWREMGANLCSTKQEQADAAPLNMENLGGIYIVLIVGSVMAMIHGIISWILFVVRKARSHKVPLKAAFIEEFKFVLSFTTYTRDLKSSNSIYSPSRNSSCTIESLEGDNSIEMN</sequence>
<feature type="binding site" evidence="16">
    <location>
        <position position="1666"/>
    </location>
    <ligand>
        <name>L-glutamate</name>
        <dbReference type="ChEBI" id="CHEBI:29985"/>
    </ligand>
</feature>
<feature type="binding site" evidence="16">
    <location>
        <position position="1499"/>
    </location>
    <ligand>
        <name>L-glutamate</name>
        <dbReference type="ChEBI" id="CHEBI:29985"/>
    </ligand>
</feature>
<proteinExistence type="inferred from homology"/>
<evidence type="ECO:0000259" key="23">
    <source>
        <dbReference type="SMART" id="SM00918"/>
    </source>
</evidence>
<dbReference type="Pfam" id="PF00060">
    <property type="entry name" value="Lig_chan"/>
    <property type="match status" value="2"/>
</dbReference>
<dbReference type="eggNOG" id="KOG1052">
    <property type="taxonomic scope" value="Eukaryota"/>
</dbReference>
<dbReference type="Pfam" id="PF01094">
    <property type="entry name" value="ANF_receptor"/>
    <property type="match status" value="2"/>
</dbReference>
<keyword evidence="4" id="KW-1003">Cell membrane</keyword>
<dbReference type="Proteomes" id="UP001652621">
    <property type="component" value="Unplaced"/>
</dbReference>
<dbReference type="InterPro" id="IPR019594">
    <property type="entry name" value="Glu/Gly-bd"/>
</dbReference>
<dbReference type="CDD" id="cd06382">
    <property type="entry name" value="PBP1_iGluR_Kainate"/>
    <property type="match status" value="1"/>
</dbReference>
<feature type="binding site" evidence="16">
    <location>
        <position position="1667"/>
    </location>
    <ligand>
        <name>L-glutamate</name>
        <dbReference type="ChEBI" id="CHEBI:29985"/>
    </ligand>
</feature>
<dbReference type="InterPro" id="IPR001508">
    <property type="entry name" value="Iono_Glu_rcpt_met"/>
</dbReference>
<evidence type="ECO:0000256" key="2">
    <source>
        <dbReference type="ARBA" id="ARBA00008685"/>
    </source>
</evidence>
<evidence type="ECO:0000256" key="13">
    <source>
        <dbReference type="ARBA" id="ARBA00023286"/>
    </source>
</evidence>
<evidence type="ECO:0000256" key="15">
    <source>
        <dbReference type="ARBA" id="ARBA00034100"/>
    </source>
</evidence>
<feature type="transmembrane region" description="Helical" evidence="20">
    <location>
        <begin position="588"/>
        <end position="606"/>
    </location>
</feature>
<reference evidence="25" key="1">
    <citation type="submission" date="2025-08" db="UniProtKB">
        <authorList>
            <consortium name="RefSeq"/>
        </authorList>
    </citation>
    <scope>IDENTIFICATION</scope>
    <source>
        <strain evidence="25">Aabys</strain>
        <tissue evidence="25">Whole body</tissue>
    </source>
</reference>
<dbReference type="SUPFAM" id="SSF53822">
    <property type="entry name" value="Periplasmic binding protein-like I"/>
    <property type="match status" value="2"/>
</dbReference>
<comment type="subcellular location">
    <subcellularLocation>
        <location evidence="1">Cell membrane</location>
        <topology evidence="1">Multi-pass membrane protein</topology>
    </subcellularLocation>
    <subcellularLocation>
        <location evidence="15">Postsynaptic cell membrane</location>
    </subcellularLocation>
</comment>
<keyword evidence="10" id="KW-0675">Receptor</keyword>
<evidence type="ECO:0000256" key="5">
    <source>
        <dbReference type="ARBA" id="ARBA00022692"/>
    </source>
</evidence>
<keyword evidence="8" id="KW-0406">Ion transport</keyword>
<keyword evidence="3" id="KW-0813">Transport</keyword>
<dbReference type="InterPro" id="IPR001828">
    <property type="entry name" value="ANF_lig-bd_rcpt"/>
</dbReference>
<protein>
    <submittedName>
        <fullName evidence="25">Uncharacterized protein LOC101887494</fullName>
    </submittedName>
</protein>
<feature type="domain" description="Ionotropic glutamate receptor C-terminal" evidence="22">
    <location>
        <begin position="1412"/>
        <end position="1778"/>
    </location>
</feature>
<dbReference type="RefSeq" id="XP_005178033.2">
    <property type="nucleotide sequence ID" value="XM_005177976.4"/>
</dbReference>
<evidence type="ECO:0000313" key="24">
    <source>
        <dbReference type="Proteomes" id="UP001652621"/>
    </source>
</evidence>
<dbReference type="SUPFAM" id="SSF53850">
    <property type="entry name" value="Periplasmic binding protein-like II"/>
    <property type="match status" value="2"/>
</dbReference>
<dbReference type="PANTHER" id="PTHR18966">
    <property type="entry name" value="IONOTROPIC GLUTAMATE RECEPTOR"/>
    <property type="match status" value="1"/>
</dbReference>
<evidence type="ECO:0000256" key="3">
    <source>
        <dbReference type="ARBA" id="ARBA00022448"/>
    </source>
</evidence>
<feature type="binding site" evidence="16">
    <location>
        <position position="1494"/>
    </location>
    <ligand>
        <name>L-glutamate</name>
        <dbReference type="ChEBI" id="CHEBI:29985"/>
    </ligand>
</feature>
<evidence type="ECO:0000313" key="25">
    <source>
        <dbReference type="RefSeq" id="XP_005178033.2"/>
    </source>
</evidence>
<feature type="domain" description="Ionotropic glutamate receptor L-glutamate and glycine-binding" evidence="23">
    <location>
        <begin position="468"/>
        <end position="532"/>
    </location>
</feature>
<feature type="transmembrane region" description="Helical" evidence="20">
    <location>
        <begin position="662"/>
        <end position="686"/>
    </location>
</feature>
<gene>
    <name evidence="25" type="primary">LOC101887494</name>
</gene>
<dbReference type="SMART" id="SM00918">
    <property type="entry name" value="Lig_chan-Glu_bd"/>
    <property type="match status" value="2"/>
</dbReference>
<feature type="transmembrane region" description="Helical" evidence="20">
    <location>
        <begin position="1615"/>
        <end position="1637"/>
    </location>
</feature>
<dbReference type="VEuPathDB" id="VectorBase:MDOA004606"/>
<comment type="similarity">
    <text evidence="2">Belongs to the glutamate-gated ion channel (TC 1.A.10.1) family.</text>
</comment>
<dbReference type="STRING" id="7370.A0A1I8MGC5"/>
<keyword evidence="12" id="KW-0628">Postsynaptic cell membrane</keyword>
<feature type="transmembrane region" description="Helical" evidence="20">
    <location>
        <begin position="1804"/>
        <end position="1828"/>
    </location>
</feature>
<feature type="region of interest" description="Disordered" evidence="19">
    <location>
        <begin position="930"/>
        <end position="956"/>
    </location>
</feature>
<evidence type="ECO:0000256" key="21">
    <source>
        <dbReference type="SAM" id="SignalP"/>
    </source>
</evidence>
<organism evidence="24 25">
    <name type="scientific">Musca domestica</name>
    <name type="common">House fly</name>
    <dbReference type="NCBI Taxonomy" id="7370"/>
    <lineage>
        <taxon>Eukaryota</taxon>
        <taxon>Metazoa</taxon>
        <taxon>Ecdysozoa</taxon>
        <taxon>Arthropoda</taxon>
        <taxon>Hexapoda</taxon>
        <taxon>Insecta</taxon>
        <taxon>Pterygota</taxon>
        <taxon>Neoptera</taxon>
        <taxon>Endopterygota</taxon>
        <taxon>Diptera</taxon>
        <taxon>Brachycera</taxon>
        <taxon>Muscomorpha</taxon>
        <taxon>Muscoidea</taxon>
        <taxon>Muscidae</taxon>
        <taxon>Musca</taxon>
    </lineage>
</organism>
<evidence type="ECO:0000256" key="14">
    <source>
        <dbReference type="ARBA" id="ARBA00023303"/>
    </source>
</evidence>
<dbReference type="OrthoDB" id="5984008at2759"/>
<feature type="domain" description="Ionotropic glutamate receptor C-terminal" evidence="22">
    <location>
        <begin position="457"/>
        <end position="832"/>
    </location>
</feature>
<evidence type="ECO:0000256" key="9">
    <source>
        <dbReference type="ARBA" id="ARBA00023136"/>
    </source>
</evidence>
<keyword evidence="14" id="KW-0407">Ion channel</keyword>
<accession>A0A9J7CL65</accession>
<evidence type="ECO:0000256" key="18">
    <source>
        <dbReference type="PIRSR" id="PIRSR601508-3"/>
    </source>
</evidence>
<evidence type="ECO:0000256" key="20">
    <source>
        <dbReference type="SAM" id="Phobius"/>
    </source>
</evidence>
<feature type="signal peptide" evidence="21">
    <location>
        <begin position="1"/>
        <end position="22"/>
    </location>
</feature>
<keyword evidence="21" id="KW-0732">Signal</keyword>
<keyword evidence="24" id="KW-1185">Reference proteome</keyword>
<feature type="transmembrane region" description="Helical" evidence="20">
    <location>
        <begin position="858"/>
        <end position="879"/>
    </location>
</feature>
<evidence type="ECO:0000256" key="4">
    <source>
        <dbReference type="ARBA" id="ARBA00022475"/>
    </source>
</evidence>
<keyword evidence="7" id="KW-0770">Synapse</keyword>
<evidence type="ECO:0000256" key="11">
    <source>
        <dbReference type="ARBA" id="ARBA00023180"/>
    </source>
</evidence>
<dbReference type="GeneID" id="101887494"/>
<keyword evidence="6 20" id="KW-1133">Transmembrane helix</keyword>
<evidence type="ECO:0000256" key="7">
    <source>
        <dbReference type="ARBA" id="ARBA00023018"/>
    </source>
</evidence>
<evidence type="ECO:0000256" key="12">
    <source>
        <dbReference type="ARBA" id="ARBA00023257"/>
    </source>
</evidence>
<feature type="transmembrane region" description="Helical" evidence="20">
    <location>
        <begin position="1539"/>
        <end position="1557"/>
    </location>
</feature>
<evidence type="ECO:0000256" key="1">
    <source>
        <dbReference type="ARBA" id="ARBA00004651"/>
    </source>
</evidence>
<keyword evidence="13" id="KW-1071">Ligand-gated ion channel</keyword>
<dbReference type="InterPro" id="IPR015683">
    <property type="entry name" value="Ionotropic_Glu_rcpt"/>
</dbReference>
<evidence type="ECO:0000256" key="10">
    <source>
        <dbReference type="ARBA" id="ARBA00023170"/>
    </source>
</evidence>
<keyword evidence="9 20" id="KW-0472">Membrane</keyword>
<dbReference type="SMART" id="SM00079">
    <property type="entry name" value="PBPe"/>
    <property type="match status" value="2"/>
</dbReference>
<dbReference type="PRINTS" id="PR00177">
    <property type="entry name" value="NMDARECEPTOR"/>
</dbReference>
<dbReference type="Gene3D" id="3.40.190.10">
    <property type="entry name" value="Periplasmic binding protein-like II"/>
    <property type="match status" value="4"/>
</dbReference>
<keyword evidence="11" id="KW-0325">Glycoprotein</keyword>
<evidence type="ECO:0000256" key="17">
    <source>
        <dbReference type="PIRSR" id="PIRSR601508-2"/>
    </source>
</evidence>
<keyword evidence="5 20" id="KW-0812">Transmembrane</keyword>
<evidence type="ECO:0000256" key="19">
    <source>
        <dbReference type="SAM" id="MobiDB-lite"/>
    </source>
</evidence>
<evidence type="ECO:0000256" key="16">
    <source>
        <dbReference type="PIRSR" id="PIRSR601508-1"/>
    </source>
</evidence>
<feature type="transmembrane region" description="Helical" evidence="20">
    <location>
        <begin position="975"/>
        <end position="995"/>
    </location>
</feature>
<evidence type="ECO:0000259" key="22">
    <source>
        <dbReference type="SMART" id="SM00079"/>
    </source>
</evidence>
<feature type="domain" description="Ionotropic glutamate receptor L-glutamate and glycine-binding" evidence="23">
    <location>
        <begin position="1419"/>
        <end position="1483"/>
    </location>
</feature>
<dbReference type="InterPro" id="IPR028082">
    <property type="entry name" value="Peripla_BP_I"/>
</dbReference>
<dbReference type="Gene3D" id="1.10.287.70">
    <property type="match status" value="2"/>
</dbReference>
<feature type="site" description="Crucial to convey clamshell closure to channel opening" evidence="17">
    <location>
        <position position="1644"/>
    </location>
</feature>
<dbReference type="VEuPathDB" id="VectorBase:MDOMA2_002301"/>
<feature type="disulfide bond" evidence="18">
    <location>
        <begin position="1727"/>
        <end position="1784"/>
    </location>
</feature>
<dbReference type="CDD" id="cd13714">
    <property type="entry name" value="PBP2_iGluR_Kainate"/>
    <property type="match status" value="2"/>
</dbReference>
<evidence type="ECO:0000256" key="6">
    <source>
        <dbReference type="ARBA" id="ARBA00022989"/>
    </source>
</evidence>